<dbReference type="AlphaFoldDB" id="A0A0C3AAJ3"/>
<evidence type="ECO:0000313" key="1">
    <source>
        <dbReference type="EMBL" id="KIM21630.1"/>
    </source>
</evidence>
<protein>
    <recommendedName>
        <fullName evidence="3">Phosphoribulokinase/uridine kinase domain-containing protein</fullName>
    </recommendedName>
</protein>
<reference evidence="2" key="2">
    <citation type="submission" date="2015-01" db="EMBL/GenBank/DDBJ databases">
        <title>Evolutionary Origins and Diversification of the Mycorrhizal Mutualists.</title>
        <authorList>
            <consortium name="DOE Joint Genome Institute"/>
            <consortium name="Mycorrhizal Genomics Consortium"/>
            <person name="Kohler A."/>
            <person name="Kuo A."/>
            <person name="Nagy L.G."/>
            <person name="Floudas D."/>
            <person name="Copeland A."/>
            <person name="Barry K.W."/>
            <person name="Cichocki N."/>
            <person name="Veneault-Fourrey C."/>
            <person name="LaButti K."/>
            <person name="Lindquist E.A."/>
            <person name="Lipzen A."/>
            <person name="Lundell T."/>
            <person name="Morin E."/>
            <person name="Murat C."/>
            <person name="Riley R."/>
            <person name="Ohm R."/>
            <person name="Sun H."/>
            <person name="Tunlid A."/>
            <person name="Henrissat B."/>
            <person name="Grigoriev I.V."/>
            <person name="Hibbett D.S."/>
            <person name="Martin F."/>
        </authorList>
    </citation>
    <scope>NUCLEOTIDE SEQUENCE [LARGE SCALE GENOMIC DNA]</scope>
    <source>
        <strain evidence="2">MAFF 305830</strain>
    </source>
</reference>
<dbReference type="EMBL" id="KN824376">
    <property type="protein sequence ID" value="KIM21630.1"/>
    <property type="molecule type" value="Genomic_DNA"/>
</dbReference>
<accession>A0A0C3AAJ3</accession>
<dbReference type="Proteomes" id="UP000054097">
    <property type="component" value="Unassembled WGS sequence"/>
</dbReference>
<dbReference type="CDD" id="cd02024">
    <property type="entry name" value="NRK1"/>
    <property type="match status" value="1"/>
</dbReference>
<name>A0A0C3AAJ3_SERVB</name>
<evidence type="ECO:0000313" key="2">
    <source>
        <dbReference type="Proteomes" id="UP000054097"/>
    </source>
</evidence>
<keyword evidence="2" id="KW-1185">Reference proteome</keyword>
<dbReference type="PROSITE" id="PS51257">
    <property type="entry name" value="PROKAR_LIPOPROTEIN"/>
    <property type="match status" value="1"/>
</dbReference>
<evidence type="ECO:0008006" key="3">
    <source>
        <dbReference type="Google" id="ProtNLM"/>
    </source>
</evidence>
<proteinExistence type="predicted"/>
<dbReference type="Gene3D" id="3.40.50.300">
    <property type="entry name" value="P-loop containing nucleotide triphosphate hydrolases"/>
    <property type="match status" value="1"/>
</dbReference>
<dbReference type="HOGENOM" id="CLU_866431_0_0_1"/>
<organism evidence="1 2">
    <name type="scientific">Serendipita vermifera MAFF 305830</name>
    <dbReference type="NCBI Taxonomy" id="933852"/>
    <lineage>
        <taxon>Eukaryota</taxon>
        <taxon>Fungi</taxon>
        <taxon>Dikarya</taxon>
        <taxon>Basidiomycota</taxon>
        <taxon>Agaricomycotina</taxon>
        <taxon>Agaricomycetes</taxon>
        <taxon>Sebacinales</taxon>
        <taxon>Serendipitaceae</taxon>
        <taxon>Serendipita</taxon>
    </lineage>
</organism>
<sequence>MSKLPSDVNDQTERTRVVLIGVGGASCSGKTTIASLLHTILPNSRLIHQDDQSFAPPSGLIPIHPKYNVPDWERAETSIEWPKFRQFLQNLKAKDNTPVDYVNHEGWTDSVAVSQETVVHWQETLGALDAKLRQNGSNIEWGIVEGFLLYWHPDVIEPLDIRLFLRGDNKTMKARRELRETYGGADGYMWRDPPEYWDNLVWPAYLEAHQRMFIDGNVNGEAIEPVPTSSRDDSTNPSSFGGPVANLIVLPAENASIQDLFDLACNKLETFMLRLLDEH</sequence>
<reference evidence="1 2" key="1">
    <citation type="submission" date="2014-04" db="EMBL/GenBank/DDBJ databases">
        <authorList>
            <consortium name="DOE Joint Genome Institute"/>
            <person name="Kuo A."/>
            <person name="Zuccaro A."/>
            <person name="Kohler A."/>
            <person name="Nagy L.G."/>
            <person name="Floudas D."/>
            <person name="Copeland A."/>
            <person name="Barry K.W."/>
            <person name="Cichocki N."/>
            <person name="Veneault-Fourrey C."/>
            <person name="LaButti K."/>
            <person name="Lindquist E.A."/>
            <person name="Lipzen A."/>
            <person name="Lundell T."/>
            <person name="Morin E."/>
            <person name="Murat C."/>
            <person name="Sun H."/>
            <person name="Tunlid A."/>
            <person name="Henrissat B."/>
            <person name="Grigoriev I.V."/>
            <person name="Hibbett D.S."/>
            <person name="Martin F."/>
            <person name="Nordberg H.P."/>
            <person name="Cantor M.N."/>
            <person name="Hua S.X."/>
        </authorList>
    </citation>
    <scope>NUCLEOTIDE SEQUENCE [LARGE SCALE GENOMIC DNA]</scope>
    <source>
        <strain evidence="1 2">MAFF 305830</strain>
    </source>
</reference>
<dbReference type="OrthoDB" id="10041966at2759"/>
<dbReference type="InterPro" id="IPR027417">
    <property type="entry name" value="P-loop_NTPase"/>
</dbReference>
<gene>
    <name evidence="1" type="ORF">M408DRAFT_80281</name>
</gene>
<dbReference type="PANTHER" id="PTHR10285">
    <property type="entry name" value="URIDINE KINASE"/>
    <property type="match status" value="1"/>
</dbReference>
<dbReference type="STRING" id="933852.A0A0C3AAJ3"/>
<dbReference type="SUPFAM" id="SSF52540">
    <property type="entry name" value="P-loop containing nucleoside triphosphate hydrolases"/>
    <property type="match status" value="1"/>
</dbReference>